<dbReference type="Proteomes" id="UP000295565">
    <property type="component" value="Unassembled WGS sequence"/>
</dbReference>
<comment type="caution">
    <text evidence="5">Lacks conserved residue(s) required for the propagation of feature annotation.</text>
</comment>
<dbReference type="EMBL" id="SMGD01000011">
    <property type="protein sequence ID" value="TCK58526.1"/>
    <property type="molecule type" value="Genomic_DNA"/>
</dbReference>
<dbReference type="AlphaFoldDB" id="A0A4R1K366"/>
<organism evidence="7 8">
    <name type="scientific">Celerinatantimonas diazotrophica</name>
    <dbReference type="NCBI Taxonomy" id="412034"/>
    <lineage>
        <taxon>Bacteria</taxon>
        <taxon>Pseudomonadati</taxon>
        <taxon>Pseudomonadota</taxon>
        <taxon>Gammaproteobacteria</taxon>
        <taxon>Celerinatantimonadaceae</taxon>
        <taxon>Celerinatantimonas</taxon>
    </lineage>
</organism>
<proteinExistence type="inferred from homology"/>
<feature type="transmembrane region" description="Helical" evidence="5">
    <location>
        <begin position="43"/>
        <end position="65"/>
    </location>
</feature>
<dbReference type="InterPro" id="IPR010445">
    <property type="entry name" value="LapA_dom"/>
</dbReference>
<comment type="similarity">
    <text evidence="5">Belongs to the LapA family.</text>
</comment>
<dbReference type="GO" id="GO:0005886">
    <property type="term" value="C:plasma membrane"/>
    <property type="evidence" value="ECO:0007669"/>
    <property type="project" value="UniProtKB-SubCell"/>
</dbReference>
<protein>
    <recommendedName>
        <fullName evidence="5">Probable lipopolysaccharide assembly protein A</fullName>
    </recommendedName>
</protein>
<evidence type="ECO:0000256" key="2">
    <source>
        <dbReference type="ARBA" id="ARBA00022692"/>
    </source>
</evidence>
<dbReference type="HAMAP" id="MF_01948">
    <property type="entry name" value="LPS_assembly_LapA"/>
    <property type="match status" value="1"/>
</dbReference>
<sequence>MKALVILVVVIVFFVLALAIGAQNDQLVSVHYLVASSDLRVSWLMAIMFIIGFVIACLGLGFFYTKTRLQLLSLRRKHRKQQRELEQAKSIQSGD</sequence>
<comment type="function">
    <text evidence="5">Involved in the assembly of lipopolysaccharide (LPS).</text>
</comment>
<accession>A0A4R1K366</accession>
<name>A0A4R1K366_9GAMM</name>
<feature type="domain" description="Lipopolysaccharide assembly protein A" evidence="6">
    <location>
        <begin position="23"/>
        <end position="86"/>
    </location>
</feature>
<evidence type="ECO:0000313" key="7">
    <source>
        <dbReference type="EMBL" id="TCK58526.1"/>
    </source>
</evidence>
<keyword evidence="2 5" id="KW-0812">Transmembrane</keyword>
<dbReference type="RefSeq" id="WP_165872644.1">
    <property type="nucleotide sequence ID" value="NZ_OU594967.1"/>
</dbReference>
<dbReference type="Pfam" id="PF06305">
    <property type="entry name" value="LapA_dom"/>
    <property type="match status" value="1"/>
</dbReference>
<comment type="subcellular location">
    <subcellularLocation>
        <location evidence="5">Cell inner membrane</location>
        <topology evidence="5">Single-pass membrane protein</topology>
    </subcellularLocation>
</comment>
<evidence type="ECO:0000256" key="5">
    <source>
        <dbReference type="HAMAP-Rule" id="MF_01948"/>
    </source>
</evidence>
<evidence type="ECO:0000256" key="3">
    <source>
        <dbReference type="ARBA" id="ARBA00022989"/>
    </source>
</evidence>
<keyword evidence="1 5" id="KW-1003">Cell membrane</keyword>
<gene>
    <name evidence="5" type="primary">lapA</name>
    <name evidence="7" type="ORF">EV690_0653</name>
</gene>
<keyword evidence="3 5" id="KW-1133">Transmembrane helix</keyword>
<evidence type="ECO:0000256" key="1">
    <source>
        <dbReference type="ARBA" id="ARBA00022475"/>
    </source>
</evidence>
<evidence type="ECO:0000256" key="4">
    <source>
        <dbReference type="ARBA" id="ARBA00023136"/>
    </source>
</evidence>
<dbReference type="GO" id="GO:0008653">
    <property type="term" value="P:lipopolysaccharide metabolic process"/>
    <property type="evidence" value="ECO:0007669"/>
    <property type="project" value="InterPro"/>
</dbReference>
<evidence type="ECO:0000259" key="6">
    <source>
        <dbReference type="Pfam" id="PF06305"/>
    </source>
</evidence>
<dbReference type="InterPro" id="IPR032906">
    <property type="entry name" value="LapA"/>
</dbReference>
<keyword evidence="4 5" id="KW-0472">Membrane</keyword>
<evidence type="ECO:0000313" key="8">
    <source>
        <dbReference type="Proteomes" id="UP000295565"/>
    </source>
</evidence>
<reference evidence="7 8" key="1">
    <citation type="submission" date="2019-03" db="EMBL/GenBank/DDBJ databases">
        <title>Genomic Encyclopedia of Type Strains, Phase IV (KMG-IV): sequencing the most valuable type-strain genomes for metagenomic binning, comparative biology and taxonomic classification.</title>
        <authorList>
            <person name="Goeker M."/>
        </authorList>
    </citation>
    <scope>NUCLEOTIDE SEQUENCE [LARGE SCALE GENOMIC DNA]</scope>
    <source>
        <strain evidence="7 8">DSM 18577</strain>
    </source>
</reference>
<comment type="caution">
    <text evidence="7">The sequence shown here is derived from an EMBL/GenBank/DDBJ whole genome shotgun (WGS) entry which is preliminary data.</text>
</comment>
<keyword evidence="8" id="KW-1185">Reference proteome</keyword>
<keyword evidence="5" id="KW-0997">Cell inner membrane</keyword>